<dbReference type="EMBL" id="MCGE01000006">
    <property type="protein sequence ID" value="ORZ20578.1"/>
    <property type="molecule type" value="Genomic_DNA"/>
</dbReference>
<organism evidence="2 3">
    <name type="scientific">Absidia repens</name>
    <dbReference type="NCBI Taxonomy" id="90262"/>
    <lineage>
        <taxon>Eukaryota</taxon>
        <taxon>Fungi</taxon>
        <taxon>Fungi incertae sedis</taxon>
        <taxon>Mucoromycota</taxon>
        <taxon>Mucoromycotina</taxon>
        <taxon>Mucoromycetes</taxon>
        <taxon>Mucorales</taxon>
        <taxon>Cunninghamellaceae</taxon>
        <taxon>Absidia</taxon>
    </lineage>
</organism>
<dbReference type="AlphaFoldDB" id="A0A1X2IQQ1"/>
<protein>
    <submittedName>
        <fullName evidence="2">Uncharacterized protein</fullName>
    </submittedName>
</protein>
<feature type="compositionally biased region" description="Low complexity" evidence="1">
    <location>
        <begin position="38"/>
        <end position="48"/>
    </location>
</feature>
<dbReference type="Proteomes" id="UP000193560">
    <property type="component" value="Unassembled WGS sequence"/>
</dbReference>
<comment type="caution">
    <text evidence="2">The sequence shown here is derived from an EMBL/GenBank/DDBJ whole genome shotgun (WGS) entry which is preliminary data.</text>
</comment>
<accession>A0A1X2IQQ1</accession>
<sequence length="210" mass="23076">MVLTDDAPNDSMDTGKQQDTESDDGDDDGELVMVMDGPSPNNDVVVPSNDDDDMDSKKTLKLATLAKIKSQLDDIHTSHQRILALSLYFNDNDVQHHDNDASIQDLVKQAGLILEQLDQHKQSEWERHSSTSASSVGSESDDGDDDNKDFTNDATSLTDHFVLMDPLANATTHDDDDKASSVTSDNDNDNDMAYELMQDVDGDGFLILNL</sequence>
<reference evidence="2 3" key="1">
    <citation type="submission" date="2016-07" db="EMBL/GenBank/DDBJ databases">
        <title>Pervasive Adenine N6-methylation of Active Genes in Fungi.</title>
        <authorList>
            <consortium name="DOE Joint Genome Institute"/>
            <person name="Mondo S.J."/>
            <person name="Dannebaum R.O."/>
            <person name="Kuo R.C."/>
            <person name="Labutti K."/>
            <person name="Haridas S."/>
            <person name="Kuo A."/>
            <person name="Salamov A."/>
            <person name="Ahrendt S.R."/>
            <person name="Lipzen A."/>
            <person name="Sullivan W."/>
            <person name="Andreopoulos W.B."/>
            <person name="Clum A."/>
            <person name="Lindquist E."/>
            <person name="Daum C."/>
            <person name="Ramamoorthy G.K."/>
            <person name="Gryganskyi A."/>
            <person name="Culley D."/>
            <person name="Magnuson J.K."/>
            <person name="James T.Y."/>
            <person name="O'Malley M.A."/>
            <person name="Stajich J.E."/>
            <person name="Spatafora J.W."/>
            <person name="Visel A."/>
            <person name="Grigoriev I.V."/>
        </authorList>
    </citation>
    <scope>NUCLEOTIDE SEQUENCE [LARGE SCALE GENOMIC DNA]</scope>
    <source>
        <strain evidence="2 3">NRRL 1336</strain>
    </source>
</reference>
<keyword evidence="3" id="KW-1185">Reference proteome</keyword>
<proteinExistence type="predicted"/>
<feature type="region of interest" description="Disordered" evidence="1">
    <location>
        <begin position="170"/>
        <end position="190"/>
    </location>
</feature>
<feature type="compositionally biased region" description="Acidic residues" evidence="1">
    <location>
        <begin position="20"/>
        <end position="30"/>
    </location>
</feature>
<evidence type="ECO:0000256" key="1">
    <source>
        <dbReference type="SAM" id="MobiDB-lite"/>
    </source>
</evidence>
<feature type="region of interest" description="Disordered" evidence="1">
    <location>
        <begin position="121"/>
        <end position="151"/>
    </location>
</feature>
<dbReference type="OrthoDB" id="333905at2759"/>
<name>A0A1X2IQQ1_9FUNG</name>
<evidence type="ECO:0000313" key="3">
    <source>
        <dbReference type="Proteomes" id="UP000193560"/>
    </source>
</evidence>
<feature type="region of interest" description="Disordered" evidence="1">
    <location>
        <begin position="1"/>
        <end position="55"/>
    </location>
</feature>
<gene>
    <name evidence="2" type="ORF">BCR42DRAFT_409084</name>
</gene>
<evidence type="ECO:0000313" key="2">
    <source>
        <dbReference type="EMBL" id="ORZ20578.1"/>
    </source>
</evidence>